<reference evidence="10" key="1">
    <citation type="journal article" date="2019" name="bioRxiv">
        <title>The Genome of the Zebra Mussel, Dreissena polymorpha: A Resource for Invasive Species Research.</title>
        <authorList>
            <person name="McCartney M.A."/>
            <person name="Auch B."/>
            <person name="Kono T."/>
            <person name="Mallez S."/>
            <person name="Zhang Y."/>
            <person name="Obille A."/>
            <person name="Becker A."/>
            <person name="Abrahante J.E."/>
            <person name="Garbe J."/>
            <person name="Badalamenti J.P."/>
            <person name="Herman A."/>
            <person name="Mangelson H."/>
            <person name="Liachko I."/>
            <person name="Sullivan S."/>
            <person name="Sone E.D."/>
            <person name="Koren S."/>
            <person name="Silverstein K.A.T."/>
            <person name="Beckman K.B."/>
            <person name="Gohl D.M."/>
        </authorList>
    </citation>
    <scope>NUCLEOTIDE SEQUENCE</scope>
    <source>
        <strain evidence="10">Duluth1</strain>
        <tissue evidence="10">Whole animal</tissue>
    </source>
</reference>
<gene>
    <name evidence="10" type="ORF">DPMN_046424</name>
</gene>
<evidence type="ECO:0000256" key="4">
    <source>
        <dbReference type="ARBA" id="ARBA00022729"/>
    </source>
</evidence>
<keyword evidence="5" id="KW-0297">G-protein coupled receptor</keyword>
<evidence type="ECO:0000259" key="9">
    <source>
        <dbReference type="Pfam" id="PF22572"/>
    </source>
</evidence>
<keyword evidence="11" id="KW-1185">Reference proteome</keyword>
<organism evidence="10 11">
    <name type="scientific">Dreissena polymorpha</name>
    <name type="common">Zebra mussel</name>
    <name type="synonym">Mytilus polymorpha</name>
    <dbReference type="NCBI Taxonomy" id="45954"/>
    <lineage>
        <taxon>Eukaryota</taxon>
        <taxon>Metazoa</taxon>
        <taxon>Spiralia</taxon>
        <taxon>Lophotrochozoa</taxon>
        <taxon>Mollusca</taxon>
        <taxon>Bivalvia</taxon>
        <taxon>Autobranchia</taxon>
        <taxon>Heteroconchia</taxon>
        <taxon>Euheterodonta</taxon>
        <taxon>Imparidentia</taxon>
        <taxon>Neoheterodontei</taxon>
        <taxon>Myida</taxon>
        <taxon>Dreissenoidea</taxon>
        <taxon>Dreissenidae</taxon>
        <taxon>Dreissena</taxon>
    </lineage>
</organism>
<comment type="caution">
    <text evidence="10">The sequence shown here is derived from an EMBL/GenBank/DDBJ whole genome shotgun (WGS) entry which is preliminary data.</text>
</comment>
<accession>A0A9D4D7U3</accession>
<protein>
    <recommendedName>
        <fullName evidence="9">GPR158/179 extracellular domain-containing protein</fullName>
    </recommendedName>
</protein>
<evidence type="ECO:0000256" key="3">
    <source>
        <dbReference type="ARBA" id="ARBA00022475"/>
    </source>
</evidence>
<dbReference type="Gene3D" id="3.30.450.20">
    <property type="entry name" value="PAS domain"/>
    <property type="match status" value="1"/>
</dbReference>
<evidence type="ECO:0000256" key="7">
    <source>
        <dbReference type="ARBA" id="ARBA00023180"/>
    </source>
</evidence>
<sequence length="283" mass="32390">MCQQVKGLSTALRCCSTITAHIPTGTTTVDFNMTLPLFGPRAWRADDYNEPTNWLREPTNRTIDVQDYAAGRVTNYTSETYKYAPYTRYEFDPDDRLQQKPMFWWPDNHGYKDSLRKYTYGVGIKFSNQTGKFTREEFTAIPFFGPPQPGQQDLDITIPVLFTQPYFDCGRANRWITTMTSPVVDYMVRYSPFIHLRRPRFVAVAGMDGEFERIDINQCEISEGNEKPNMFAGTHRCRPTTMCEPISGLVSGRWVPVCVPARPLLPLVARWTVPGCGDRAGHL</sequence>
<evidence type="ECO:0000256" key="8">
    <source>
        <dbReference type="ARBA" id="ARBA00023224"/>
    </source>
</evidence>
<evidence type="ECO:0000313" key="11">
    <source>
        <dbReference type="Proteomes" id="UP000828390"/>
    </source>
</evidence>
<dbReference type="AlphaFoldDB" id="A0A9D4D7U3"/>
<keyword evidence="8" id="KW-0807">Transducer</keyword>
<evidence type="ECO:0000256" key="1">
    <source>
        <dbReference type="ARBA" id="ARBA00004651"/>
    </source>
</evidence>
<comment type="similarity">
    <text evidence="2">Belongs to the G-protein coupled receptor 3 family.</text>
</comment>
<proteinExistence type="inferred from homology"/>
<evidence type="ECO:0000256" key="5">
    <source>
        <dbReference type="ARBA" id="ARBA00023040"/>
    </source>
</evidence>
<dbReference type="InterPro" id="IPR043458">
    <property type="entry name" value="GPR158/179"/>
</dbReference>
<evidence type="ECO:0000256" key="6">
    <source>
        <dbReference type="ARBA" id="ARBA00023170"/>
    </source>
</evidence>
<dbReference type="Pfam" id="PF22572">
    <property type="entry name" value="GPR158_179_EC"/>
    <property type="match status" value="1"/>
</dbReference>
<comment type="subcellular location">
    <subcellularLocation>
        <location evidence="1">Cell membrane</location>
        <topology evidence="1">Multi-pass membrane protein</topology>
    </subcellularLocation>
</comment>
<dbReference type="PANTHER" id="PTHR32546:SF25">
    <property type="entry name" value="MIP05539P"/>
    <property type="match status" value="1"/>
</dbReference>
<keyword evidence="4" id="KW-0732">Signal</keyword>
<evidence type="ECO:0000313" key="10">
    <source>
        <dbReference type="EMBL" id="KAH3739737.1"/>
    </source>
</evidence>
<keyword evidence="3" id="KW-0472">Membrane</keyword>
<name>A0A9D4D7U3_DREPO</name>
<dbReference type="Proteomes" id="UP000828390">
    <property type="component" value="Unassembled WGS sequence"/>
</dbReference>
<feature type="domain" description="GPR158/179 extracellular" evidence="9">
    <location>
        <begin position="162"/>
        <end position="258"/>
    </location>
</feature>
<dbReference type="PANTHER" id="PTHR32546">
    <property type="entry name" value="G-PROTEIN COUPLED RECEPTOR 158-RELATED"/>
    <property type="match status" value="1"/>
</dbReference>
<evidence type="ECO:0000256" key="2">
    <source>
        <dbReference type="ARBA" id="ARBA00007242"/>
    </source>
</evidence>
<keyword evidence="3" id="KW-1003">Cell membrane</keyword>
<dbReference type="GO" id="GO:0004930">
    <property type="term" value="F:G protein-coupled receptor activity"/>
    <property type="evidence" value="ECO:0007669"/>
    <property type="project" value="UniProtKB-KW"/>
</dbReference>
<reference evidence="10" key="2">
    <citation type="submission" date="2020-11" db="EMBL/GenBank/DDBJ databases">
        <authorList>
            <person name="McCartney M.A."/>
            <person name="Auch B."/>
            <person name="Kono T."/>
            <person name="Mallez S."/>
            <person name="Becker A."/>
            <person name="Gohl D.M."/>
            <person name="Silverstein K.A.T."/>
            <person name="Koren S."/>
            <person name="Bechman K.B."/>
            <person name="Herman A."/>
            <person name="Abrahante J.E."/>
            <person name="Garbe J."/>
        </authorList>
    </citation>
    <scope>NUCLEOTIDE SEQUENCE</scope>
    <source>
        <strain evidence="10">Duluth1</strain>
        <tissue evidence="10">Whole animal</tissue>
    </source>
</reference>
<keyword evidence="7" id="KW-0325">Glycoprotein</keyword>
<dbReference type="GO" id="GO:0005886">
    <property type="term" value="C:plasma membrane"/>
    <property type="evidence" value="ECO:0007669"/>
    <property type="project" value="UniProtKB-SubCell"/>
</dbReference>
<keyword evidence="6" id="KW-0675">Receptor</keyword>
<dbReference type="EMBL" id="JAIWYP010000011">
    <property type="protein sequence ID" value="KAH3739737.1"/>
    <property type="molecule type" value="Genomic_DNA"/>
</dbReference>
<dbReference type="InterPro" id="IPR054714">
    <property type="entry name" value="GPR158_179_extracellular"/>
</dbReference>